<keyword evidence="1" id="KW-0406">Ion transport</keyword>
<dbReference type="AlphaFoldDB" id="A0A0X8FJP3"/>
<evidence type="ECO:0000313" key="3">
    <source>
        <dbReference type="Proteomes" id="UP000062260"/>
    </source>
</evidence>
<dbReference type="Pfam" id="PF03616">
    <property type="entry name" value="Glt_symporter"/>
    <property type="match status" value="1"/>
</dbReference>
<evidence type="ECO:0000256" key="1">
    <source>
        <dbReference type="HAMAP-Rule" id="MF_02062"/>
    </source>
</evidence>
<comment type="function">
    <text evidence="1">Catalyzes the sodium-dependent transport of glutamate.</text>
</comment>
<dbReference type="GO" id="GO:0015813">
    <property type="term" value="P:L-glutamate transmembrane transport"/>
    <property type="evidence" value="ECO:0007669"/>
    <property type="project" value="InterPro"/>
</dbReference>
<dbReference type="STRING" id="128944.AWM75_00510"/>
<dbReference type="KEGG" id="auh:AWM75_00510"/>
<feature type="transmembrane region" description="Helical" evidence="1">
    <location>
        <begin position="376"/>
        <end position="401"/>
    </location>
</feature>
<evidence type="ECO:0000313" key="2">
    <source>
        <dbReference type="EMBL" id="AMB98564.1"/>
    </source>
</evidence>
<feature type="transmembrane region" description="Helical" evidence="1">
    <location>
        <begin position="218"/>
        <end position="238"/>
    </location>
</feature>
<keyword evidence="1" id="KW-0915">Sodium</keyword>
<gene>
    <name evidence="2" type="ORF">AWM75_00510</name>
</gene>
<comment type="similarity">
    <text evidence="1">Belongs to the glutamate:Na(+) symporter (ESS) (TC 2.A.27) family.</text>
</comment>
<feature type="transmembrane region" description="Helical" evidence="1">
    <location>
        <begin position="313"/>
        <end position="332"/>
    </location>
</feature>
<feature type="transmembrane region" description="Helical" evidence="1">
    <location>
        <begin position="162"/>
        <end position="184"/>
    </location>
</feature>
<proteinExistence type="inferred from homology"/>
<dbReference type="InterPro" id="IPR004445">
    <property type="entry name" value="GltS"/>
</dbReference>
<feature type="transmembrane region" description="Helical" evidence="1">
    <location>
        <begin position="288"/>
        <end position="307"/>
    </location>
</feature>
<sequence length="405" mass="42964">MHITLNLVQTIGLAIISLLVGKWLTSNISKLEEYSLPPAIVGGLAFALVNMVLRLTGLVTIELDTSLTMFFMVIYFTTIGFDASLKALSRAKQVVGRFLLLAVLAIFVQNILALILSKFFNIPGPVALLLGSPALVGGPGTAAAVSPSIAELGYTNASSVGVIAATLGIVLGSISGGPVAAAAVKKYDLSAANDRSSAMTMGNHPRQGRKKPLTGQRIALMVYLIFLVIFAGSYLTQIINASVSHFVDGISFPVYIGPMIVAAVVRNISDARPDPIVDDQAVAVTSDISLNLFLSLTMISLELWTIIDMALPMMAIIALEALATILFARFIVFKVMGQNYDAAVMTAGFLGFGMGSSSNAMACMRQITHEYGPSPLAFLAVSIVGTLFIDFINIFVIYGFIQWAA</sequence>
<feature type="transmembrane region" description="Helical" evidence="1">
    <location>
        <begin position="97"/>
        <end position="120"/>
    </location>
</feature>
<name>A0A0X8FJP3_9LACT</name>
<keyword evidence="1" id="KW-0739">Sodium transport</keyword>
<protein>
    <recommendedName>
        <fullName evidence="1">Sodium/glutamate symporter</fullName>
    </recommendedName>
</protein>
<keyword evidence="3" id="KW-1185">Reference proteome</keyword>
<keyword evidence="1" id="KW-1133">Transmembrane helix</keyword>
<reference evidence="2 3" key="1">
    <citation type="journal article" date="2016" name="Genome Announc.">
        <title>Complete Genome Sequences of Aerococcus christensenii CCUG 28831T, Aerococcus sanguinicola CCUG 43001T, Aerococcus urinae CCUG 36881T, Aerococcus urinaeequi CCUG 28094T, Aerococcus urinaehominis CCUG 42038 BT, and Aerococcus viridans CCUG 4311T.</title>
        <authorList>
            <person name="Carkaci D."/>
            <person name="Dargis R."/>
            <person name="Nielsen X.C."/>
            <person name="Skovgaard O."/>
            <person name="Fuursted K."/>
            <person name="Christensen J.J."/>
        </authorList>
    </citation>
    <scope>NUCLEOTIDE SEQUENCE [LARGE SCALE GENOMIC DNA]</scope>
    <source>
        <strain evidence="2 3">CCUG42038B</strain>
    </source>
</reference>
<feature type="transmembrane region" description="Helical" evidence="1">
    <location>
        <begin position="250"/>
        <end position="268"/>
    </location>
</feature>
<feature type="transmembrane region" description="Helical" evidence="1">
    <location>
        <begin position="67"/>
        <end position="85"/>
    </location>
</feature>
<dbReference type="GO" id="GO:0015501">
    <property type="term" value="F:glutamate:sodium symporter activity"/>
    <property type="evidence" value="ECO:0007669"/>
    <property type="project" value="UniProtKB-UniRule"/>
</dbReference>
<keyword evidence="1" id="KW-0769">Symport</keyword>
<keyword evidence="1" id="KW-0812">Transmembrane</keyword>
<comment type="subcellular location">
    <subcellularLocation>
        <location evidence="1">Cell membrane</location>
        <topology evidence="1">Multi-pass membrane protein</topology>
    </subcellularLocation>
</comment>
<dbReference type="PANTHER" id="PTHR36178">
    <property type="entry name" value="SLR0625 PROTEIN"/>
    <property type="match status" value="1"/>
</dbReference>
<accession>A0A0X8FJP3</accession>
<dbReference type="PANTHER" id="PTHR36178:SF1">
    <property type="entry name" value="SODIUM_GLUTAMATE SYMPORTER"/>
    <property type="match status" value="1"/>
</dbReference>
<organism evidence="2 3">
    <name type="scientific">Aerococcus urinaehominis</name>
    <dbReference type="NCBI Taxonomy" id="128944"/>
    <lineage>
        <taxon>Bacteria</taxon>
        <taxon>Bacillati</taxon>
        <taxon>Bacillota</taxon>
        <taxon>Bacilli</taxon>
        <taxon>Lactobacillales</taxon>
        <taxon>Aerococcaceae</taxon>
        <taxon>Aerococcus</taxon>
    </lineage>
</organism>
<dbReference type="EMBL" id="CP014163">
    <property type="protein sequence ID" value="AMB98564.1"/>
    <property type="molecule type" value="Genomic_DNA"/>
</dbReference>
<keyword evidence="1" id="KW-0029">Amino-acid transport</keyword>
<keyword evidence="1" id="KW-0813">Transport</keyword>
<reference evidence="3" key="2">
    <citation type="submission" date="2016-01" db="EMBL/GenBank/DDBJ databases">
        <title>Six Aerococcus type strain genome sequencing and assembly using PacBio and Illumina Hiseq.</title>
        <authorList>
            <person name="Carkaci D."/>
            <person name="Dargis R."/>
            <person name="Nielsen X.C."/>
            <person name="Skovgaard O."/>
            <person name="Fuursted K."/>
            <person name="Christensen J.J."/>
        </authorList>
    </citation>
    <scope>NUCLEOTIDE SEQUENCE [LARGE SCALE GENOMIC DNA]</scope>
    <source>
        <strain evidence="3">CCUG42038B</strain>
    </source>
</reference>
<dbReference type="OrthoDB" id="4921038at2"/>
<dbReference type="Proteomes" id="UP000062260">
    <property type="component" value="Chromosome"/>
</dbReference>
<dbReference type="GO" id="GO:0005886">
    <property type="term" value="C:plasma membrane"/>
    <property type="evidence" value="ECO:0007669"/>
    <property type="project" value="UniProtKB-SubCell"/>
</dbReference>
<feature type="transmembrane region" description="Helical" evidence="1">
    <location>
        <begin position="36"/>
        <end position="55"/>
    </location>
</feature>
<dbReference type="HAMAP" id="MF_02062">
    <property type="entry name" value="GltS"/>
    <property type="match status" value="1"/>
</dbReference>
<dbReference type="RefSeq" id="WP_067977223.1">
    <property type="nucleotide sequence ID" value="NZ_CP014163.1"/>
</dbReference>
<keyword evidence="1" id="KW-1003">Cell membrane</keyword>
<keyword evidence="1" id="KW-0472">Membrane</keyword>
<feature type="transmembrane region" description="Helical" evidence="1">
    <location>
        <begin position="6"/>
        <end position="24"/>
    </location>
</feature>